<dbReference type="OrthoDB" id="9967722at2"/>
<organism evidence="1 2">
    <name type="scientific">Mycobacterium intermedium</name>
    <dbReference type="NCBI Taxonomy" id="28445"/>
    <lineage>
        <taxon>Bacteria</taxon>
        <taxon>Bacillati</taxon>
        <taxon>Actinomycetota</taxon>
        <taxon>Actinomycetes</taxon>
        <taxon>Mycobacteriales</taxon>
        <taxon>Mycobacteriaceae</taxon>
        <taxon>Mycobacterium</taxon>
        <taxon>Mycobacterium simiae complex</taxon>
    </lineage>
</organism>
<proteinExistence type="predicted"/>
<dbReference type="STRING" id="28445.BHQ20_13410"/>
<reference evidence="1 2" key="1">
    <citation type="submission" date="2017-02" db="EMBL/GenBank/DDBJ databases">
        <title>The new phylogeny of genus Mycobacterium.</title>
        <authorList>
            <person name="Tortoli E."/>
            <person name="Trovato A."/>
            <person name="Cirillo D.M."/>
        </authorList>
    </citation>
    <scope>NUCLEOTIDE SEQUENCE [LARGE SCALE GENOMIC DNA]</scope>
    <source>
        <strain evidence="1 2">DSM 44049</strain>
    </source>
</reference>
<name>A0A1E3SDX7_MYCIE</name>
<accession>A0A1E3SDX7</accession>
<dbReference type="Proteomes" id="UP000192739">
    <property type="component" value="Unassembled WGS sequence"/>
</dbReference>
<dbReference type="AlphaFoldDB" id="A0A1E3SDX7"/>
<protein>
    <submittedName>
        <fullName evidence="1">Uncharacterized protein</fullName>
    </submittedName>
</protein>
<evidence type="ECO:0000313" key="1">
    <source>
        <dbReference type="EMBL" id="ORB01771.1"/>
    </source>
</evidence>
<dbReference type="RefSeq" id="WP_069419635.1">
    <property type="nucleotide sequence ID" value="NZ_CBCRZH010000043.1"/>
</dbReference>
<sequence length="189" mass="21333">MAAEETDLFKPSSGSELRDEIATLRMRTFNRVSATAPGDFLMTLMGYEVSNDSEAPADQEDGNDQEPRQDGKSRQIHLLVFVSVRPTVFGVRAGLRVEDTKHLIAADSAVEYSWKRPVEYNPTVVREFLTIEAVPRLITYVWTVINELAQTQGFNVQYHPLRMPESDVVEMVMKQFEAGRESGSYAMPN</sequence>
<dbReference type="EMBL" id="MVHT01000047">
    <property type="protein sequence ID" value="ORB01771.1"/>
    <property type="molecule type" value="Genomic_DNA"/>
</dbReference>
<evidence type="ECO:0000313" key="2">
    <source>
        <dbReference type="Proteomes" id="UP000192739"/>
    </source>
</evidence>
<comment type="caution">
    <text evidence="1">The sequence shown here is derived from an EMBL/GenBank/DDBJ whole genome shotgun (WGS) entry which is preliminary data.</text>
</comment>
<keyword evidence="2" id="KW-1185">Reference proteome</keyword>
<gene>
    <name evidence="1" type="ORF">BST27_17350</name>
</gene>